<keyword evidence="5" id="KW-0864">Zinc transport</keyword>
<dbReference type="GO" id="GO:0046872">
    <property type="term" value="F:metal ion binding"/>
    <property type="evidence" value="ECO:0007669"/>
    <property type="project" value="InterPro"/>
</dbReference>
<evidence type="ECO:0000313" key="7">
    <source>
        <dbReference type="EMBL" id="ROQ18110.1"/>
    </source>
</evidence>
<feature type="region of interest" description="Disordered" evidence="6">
    <location>
        <begin position="130"/>
        <end position="151"/>
    </location>
</feature>
<dbReference type="OrthoDB" id="7346865at2"/>
<comment type="caution">
    <text evidence="7">The sequence shown here is derived from an EMBL/GenBank/DDBJ whole genome shotgun (WGS) entry which is preliminary data.</text>
</comment>
<evidence type="ECO:0000313" key="8">
    <source>
        <dbReference type="Proteomes" id="UP000273643"/>
    </source>
</evidence>
<dbReference type="PANTHER" id="PTHR42953:SF3">
    <property type="entry name" value="HIGH-AFFINITY ZINC UPTAKE SYSTEM PROTEIN ZNUA"/>
    <property type="match status" value="1"/>
</dbReference>
<gene>
    <name evidence="7" type="ORF">EDC38_3084</name>
</gene>
<keyword evidence="5" id="KW-0406">Ion transport</keyword>
<protein>
    <recommendedName>
        <fullName evidence="2">High-affinity zinc uptake system protein ZnuA</fullName>
    </recommendedName>
</protein>
<sequence length="316" mass="34911">MLPPKPLLSFWFAGSAGGRGVGYALLLLWALAAPARAEVEVLTSIKPLALIAEAVVGDQGRVSHLLPPNASPHDYPLKVSDMQRLEQADLVLWVGEELETFLRRPLGNLPEDRRMTLLDLPALHWPDREEAHEGHGHETDHLGGHHHDHGGRDPHLWLNPENGRTIATALAERLAVLAPAQAEGFRARAAALAEVLEALDQRLESRLHPLSERPFAVYHEGYSHFVSHYHLNQVASVTVSPERRPGARHLYELRQQLQGAVCLFTEPYYDMSSARSLADELDLKLGELDLLGATESTDTYPELLEALGEAVATCLQ</sequence>
<evidence type="ECO:0000256" key="3">
    <source>
        <dbReference type="ARBA" id="ARBA00022448"/>
    </source>
</evidence>
<proteinExistence type="inferred from homology"/>
<evidence type="ECO:0000256" key="6">
    <source>
        <dbReference type="SAM" id="MobiDB-lite"/>
    </source>
</evidence>
<evidence type="ECO:0000256" key="4">
    <source>
        <dbReference type="ARBA" id="ARBA00022729"/>
    </source>
</evidence>
<dbReference type="EMBL" id="RJUK01000003">
    <property type="protein sequence ID" value="ROQ18110.1"/>
    <property type="molecule type" value="Genomic_DNA"/>
</dbReference>
<dbReference type="AlphaFoldDB" id="A0A3N1NUE0"/>
<dbReference type="InterPro" id="IPR006127">
    <property type="entry name" value="ZnuA-like"/>
</dbReference>
<dbReference type="Gene3D" id="3.40.50.1980">
    <property type="entry name" value="Nitrogenase molybdenum iron protein domain"/>
    <property type="match status" value="2"/>
</dbReference>
<accession>A0A3N1NUE0</accession>
<dbReference type="PANTHER" id="PTHR42953">
    <property type="entry name" value="HIGH-AFFINITY ZINC UPTAKE SYSTEM PROTEIN ZNUA-RELATED"/>
    <property type="match status" value="1"/>
</dbReference>
<dbReference type="InterPro" id="IPR050492">
    <property type="entry name" value="Bact_metal-bind_prot9"/>
</dbReference>
<dbReference type="Proteomes" id="UP000273643">
    <property type="component" value="Unassembled WGS sequence"/>
</dbReference>
<dbReference type="RefSeq" id="WP_123639426.1">
    <property type="nucleotide sequence ID" value="NZ_RJUK01000003.1"/>
</dbReference>
<keyword evidence="8" id="KW-1185">Reference proteome</keyword>
<dbReference type="Pfam" id="PF01297">
    <property type="entry name" value="ZnuA"/>
    <property type="match status" value="1"/>
</dbReference>
<reference evidence="7 8" key="1">
    <citation type="submission" date="2018-11" db="EMBL/GenBank/DDBJ databases">
        <title>Genomic Encyclopedia of Type Strains, Phase IV (KMG-IV): sequencing the most valuable type-strain genomes for metagenomic binning, comparative biology and taxonomic classification.</title>
        <authorList>
            <person name="Goeker M."/>
        </authorList>
    </citation>
    <scope>NUCLEOTIDE SEQUENCE [LARGE SCALE GENOMIC DNA]</scope>
    <source>
        <strain evidence="7 8">DSM 16974</strain>
    </source>
</reference>
<comment type="similarity">
    <text evidence="1">Belongs to the bacterial solute-binding protein 9 family.</text>
</comment>
<keyword evidence="4" id="KW-0732">Signal</keyword>
<evidence type="ECO:0000256" key="5">
    <source>
        <dbReference type="ARBA" id="ARBA00022906"/>
    </source>
</evidence>
<evidence type="ECO:0000256" key="1">
    <source>
        <dbReference type="ARBA" id="ARBA00011028"/>
    </source>
</evidence>
<evidence type="ECO:0000256" key="2">
    <source>
        <dbReference type="ARBA" id="ARBA00015915"/>
    </source>
</evidence>
<keyword evidence="3" id="KW-0813">Transport</keyword>
<keyword evidence="5" id="KW-0862">Zinc</keyword>
<dbReference type="SUPFAM" id="SSF53807">
    <property type="entry name" value="Helical backbone' metal receptor"/>
    <property type="match status" value="1"/>
</dbReference>
<name>A0A3N1NUE0_9GAMM</name>
<organism evidence="7 8">
    <name type="scientific">Marinimicrobium koreense</name>
    <dbReference type="NCBI Taxonomy" id="306545"/>
    <lineage>
        <taxon>Bacteria</taxon>
        <taxon>Pseudomonadati</taxon>
        <taxon>Pseudomonadota</taxon>
        <taxon>Gammaproteobacteria</taxon>
        <taxon>Cellvibrionales</taxon>
        <taxon>Cellvibrionaceae</taxon>
        <taxon>Marinimicrobium</taxon>
    </lineage>
</organism>
<dbReference type="GO" id="GO:0006829">
    <property type="term" value="P:zinc ion transport"/>
    <property type="evidence" value="ECO:0007669"/>
    <property type="project" value="UniProtKB-KW"/>
</dbReference>